<feature type="compositionally biased region" description="Low complexity" evidence="1">
    <location>
        <begin position="263"/>
        <end position="278"/>
    </location>
</feature>
<evidence type="ECO:0000256" key="1">
    <source>
        <dbReference type="SAM" id="MobiDB-lite"/>
    </source>
</evidence>
<reference evidence="2 3" key="1">
    <citation type="submission" date="2010-05" db="EMBL/GenBank/DDBJ databases">
        <title>The Genome Sequence of Thecamonas trahens ATCC 50062.</title>
        <authorList>
            <consortium name="The Broad Institute Genome Sequencing Platform"/>
            <person name="Russ C."/>
            <person name="Cuomo C."/>
            <person name="Shea T."/>
            <person name="Young S.K."/>
            <person name="Zeng Q."/>
            <person name="Koehrsen M."/>
            <person name="Haas B."/>
            <person name="Borodovsky M."/>
            <person name="Guigo R."/>
            <person name="Alvarado L."/>
            <person name="Berlin A."/>
            <person name="Bochicchio J."/>
            <person name="Borenstein D."/>
            <person name="Chapman S."/>
            <person name="Chen Z."/>
            <person name="Freedman E."/>
            <person name="Gellesch M."/>
            <person name="Goldberg J."/>
            <person name="Griggs A."/>
            <person name="Gujja S."/>
            <person name="Heilman E."/>
            <person name="Heiman D."/>
            <person name="Hepburn T."/>
            <person name="Howarth C."/>
            <person name="Jen D."/>
            <person name="Larson L."/>
            <person name="Mehta T."/>
            <person name="Park D."/>
            <person name="Pearson M."/>
            <person name="Roberts A."/>
            <person name="Saif S."/>
            <person name="Shenoy N."/>
            <person name="Sisk P."/>
            <person name="Stolte C."/>
            <person name="Sykes S."/>
            <person name="Thomson T."/>
            <person name="Walk T."/>
            <person name="White J."/>
            <person name="Yandava C."/>
            <person name="Burger G."/>
            <person name="Gray M.W."/>
            <person name="Holland P.W.H."/>
            <person name="King N."/>
            <person name="Lang F.B.F."/>
            <person name="Roger A.J."/>
            <person name="Ruiz-Trillo I."/>
            <person name="Lander E."/>
            <person name="Nusbaum C."/>
        </authorList>
    </citation>
    <scope>NUCLEOTIDE SEQUENCE [LARGE SCALE GENOMIC DNA]</scope>
    <source>
        <strain evidence="2 3">ATCC 50062</strain>
    </source>
</reference>
<feature type="region of interest" description="Disordered" evidence="1">
    <location>
        <begin position="184"/>
        <end position="250"/>
    </location>
</feature>
<feature type="compositionally biased region" description="Acidic residues" evidence="1">
    <location>
        <begin position="279"/>
        <end position="295"/>
    </location>
</feature>
<sequence>MEHFASSISSSLSAVAVDSNHRMRPHASGAAELYASALEASYQRKPSEQLSSIFVFSDEDDEDDKDSVVVVRHRDGCHSHLDGDDLLDGKLEAAAAAAAATGSNSGRIQQRGYDDQDDGDELGKAVGEDAGYGFLHLSHDRRSAGGLLHPTSSSTIRRAARLSNSSDSMGTGDAPLLRRTLRLTNDSGSVAPSLSSPRMIKRPSLQRLPPRSPTQRTPTVSFRRKTATASDEAIAGTSRGSRRARSSTNIASVTVASTPTVVTSTMSATATATTSATDDQPEDGRGDEDEDEDEDEQRHVIKRLAITDADENADTHTPSKTEAEAAATDAAAAAAAGVPSIFTSTTVLAAVTDARAQHSPKAHCALRVTALVHQRLARSKAAGGTMTFVRMLAIMGTEAELELVTAIHAAIAAFDLEPFAVPLLRTVTTSELVDAAVAAGVLIVRRNSPRGPLLLAFVHPIEWISVRATIDTAHAEFVAYHLGRVMAASPNPRHAAPSAYLGYARLAWDIELVLDALATLTTEPTTRSVAHAAERLRLLARVRGLGATPILTHALVTSITESESPGRYNGGTPTFAEAFISPTPRYRASDTVAASALAAYIDAIVDDVRIGRATAALLAEAVEALELLATLPVPPALLTTYRAKVALANHNLHDAHHHLAAVAVMASSDRVDAEFHAAASRLLLALGNPGRAVAWAIASPTRPSTELQCLAAEAALANGDAMSASGLVSSMAPDAWLDLVPRLLLIDGDVAAAGGRRSKARERYKAVELMDVTPASSEAARVRLALLSLIVNDRETYWDARAALMGHLGRPAALAWAALVELVAELADLPRHRSPAEVISSAQPPIAAVIAGFGSPAATAAAAISLRRLVEGMVDVVPSAAGRAIRRGAVLMAAELVELVGRQHLLPGIDVNLYATPGQIPAAAPLDAPVSLEPETLWWGLDDALHVVARMHSNRVRRWPSRRALITWLEASMLEEEIPIAIDYMLAAGILRRSQSAAVASACPCVSSRAEFAWLLTI</sequence>
<feature type="region of interest" description="Disordered" evidence="1">
    <location>
        <begin position="263"/>
        <end position="297"/>
    </location>
</feature>
<name>A0A0L0DUC9_THETB</name>
<feature type="region of interest" description="Disordered" evidence="1">
    <location>
        <begin position="99"/>
        <end position="125"/>
    </location>
</feature>
<organism evidence="2 3">
    <name type="scientific">Thecamonas trahens ATCC 50062</name>
    <dbReference type="NCBI Taxonomy" id="461836"/>
    <lineage>
        <taxon>Eukaryota</taxon>
        <taxon>Apusozoa</taxon>
        <taxon>Apusomonadida</taxon>
        <taxon>Apusomonadidae</taxon>
        <taxon>Thecamonas</taxon>
    </lineage>
</organism>
<proteinExistence type="predicted"/>
<dbReference type="EMBL" id="GL349505">
    <property type="protein sequence ID" value="KNC55807.1"/>
    <property type="molecule type" value="Genomic_DNA"/>
</dbReference>
<evidence type="ECO:0000313" key="2">
    <source>
        <dbReference type="EMBL" id="KNC55807.1"/>
    </source>
</evidence>
<dbReference type="AlphaFoldDB" id="A0A0L0DUC9"/>
<keyword evidence="3" id="KW-1185">Reference proteome</keyword>
<accession>A0A0L0DUC9</accession>
<gene>
    <name evidence="2" type="ORF">AMSG_11242</name>
</gene>
<feature type="compositionally biased region" description="Low complexity" evidence="1">
    <location>
        <begin position="99"/>
        <end position="111"/>
    </location>
</feature>
<protein>
    <submittedName>
        <fullName evidence="2">Uncharacterized protein</fullName>
    </submittedName>
</protein>
<dbReference type="GeneID" id="25569270"/>
<evidence type="ECO:0000313" key="3">
    <source>
        <dbReference type="Proteomes" id="UP000054408"/>
    </source>
</evidence>
<feature type="compositionally biased region" description="Polar residues" evidence="1">
    <location>
        <begin position="184"/>
        <end position="196"/>
    </location>
</feature>
<dbReference type="RefSeq" id="XP_013752831.1">
    <property type="nucleotide sequence ID" value="XM_013897377.1"/>
</dbReference>
<dbReference type="Proteomes" id="UP000054408">
    <property type="component" value="Unassembled WGS sequence"/>
</dbReference>